<accession>A0A078KX97</accession>
<evidence type="ECO:0000313" key="3">
    <source>
        <dbReference type="Proteomes" id="UP000044071"/>
    </source>
</evidence>
<dbReference type="eggNOG" id="ENOG5031DST">
    <property type="taxonomic scope" value="Bacteria"/>
</dbReference>
<dbReference type="OrthoDB" id="5641125at2"/>
<feature type="compositionally biased region" description="Polar residues" evidence="1">
    <location>
        <begin position="332"/>
        <end position="354"/>
    </location>
</feature>
<organism evidence="2 3">
    <name type="scientific">Legionella massiliensis</name>
    <dbReference type="NCBI Taxonomy" id="1034943"/>
    <lineage>
        <taxon>Bacteria</taxon>
        <taxon>Pseudomonadati</taxon>
        <taxon>Pseudomonadota</taxon>
        <taxon>Gammaproteobacteria</taxon>
        <taxon>Legionellales</taxon>
        <taxon>Legionellaceae</taxon>
        <taxon>Legionella</taxon>
    </lineage>
</organism>
<dbReference type="Proteomes" id="UP000044071">
    <property type="component" value="Unassembled WGS sequence"/>
</dbReference>
<dbReference type="EMBL" id="CCSB01000001">
    <property type="protein sequence ID" value="CDZ76318.1"/>
    <property type="molecule type" value="Genomic_DNA"/>
</dbReference>
<protein>
    <submittedName>
        <fullName evidence="2">Uncharacterized protein</fullName>
    </submittedName>
</protein>
<gene>
    <name evidence="2" type="ORF">BN59_00585</name>
</gene>
<feature type="region of interest" description="Disordered" evidence="1">
    <location>
        <begin position="299"/>
        <end position="357"/>
    </location>
</feature>
<reference evidence="2 3" key="1">
    <citation type="submission" date="2014-06" db="EMBL/GenBank/DDBJ databases">
        <authorList>
            <person name="Urmite Genomes Urmite Genomes"/>
        </authorList>
    </citation>
    <scope>NUCLEOTIDE SEQUENCE [LARGE SCALE GENOMIC DNA]</scope>
</reference>
<feature type="compositionally biased region" description="Basic and acidic residues" evidence="1">
    <location>
        <begin position="679"/>
        <end position="689"/>
    </location>
</feature>
<evidence type="ECO:0000256" key="1">
    <source>
        <dbReference type="SAM" id="MobiDB-lite"/>
    </source>
</evidence>
<sequence>MTIFLDIAKHFLVEVINRERKRAKSSNESYIGSKTRDLSHSAKKIGLARQLREEIKNFEDLGDDQTNWLALKHIIFKYQKANNTLCQAADFEDGELRSALIDTNALLDGIYFHVFESNNLLNINPDLNPVMSASSSSTKTTSPSTKYSDAFDKFLYYSAYYLVQKYRQPEEQTIVQSYWRSLPFSGSVKVGTEKLSLLEQTMATLNTALESSEEDREQYQIGRKGAVLLALNAILGGNISLCHTHSFQPILPVSGIGVGFIELKLPTWEPATGELKDTMTLAYKEIAEMQPIKRASKIVSKVPDSPPKPQTDLGQQEPEAQSLIPSQPPLVVNSSNAPQIEPPQVQQEGSSDEQPVSLPVHQAEEVKSAVSLANPEITLFIDIVKNFLVEMIDKERKRAKEANESYIGSKVRNLDHSEKKRSLVKDLREEIKQFKGLENDENSWLALKRILFKYQRSNMTLCQEAEINEGTLRTVLINANSLVDGIYFHVFALNNLLNIHPDINPDIQLNTSPPPESLPMLIEQEFSPCYKYNDAFDKFLYYCASFFVLKYKEPDQEGLAQSYWKSLTSGTAAKVKADVKTFDLLAQTIDNLHGALESSDQQKILYRMGRKGAVLLALNAILGGSTSLLLSYGYQPITPRLALPIWEPATGVLKEEMTKAYKEINTMVPPDVRLADLPQEPHEEPRQEQKQQIPPIDSRDRRMSAPVVSSSVDDSVEKAKKKDRRSTGSLSIADVRTLFSQPRAASHQPIGERKVIGIDLNM</sequence>
<dbReference type="AlphaFoldDB" id="A0A078KX97"/>
<proteinExistence type="predicted"/>
<dbReference type="RefSeq" id="WP_043872880.1">
    <property type="nucleotide sequence ID" value="NZ_CCVW01000001.1"/>
</dbReference>
<feature type="region of interest" description="Disordered" evidence="1">
    <location>
        <begin position="676"/>
        <end position="731"/>
    </location>
</feature>
<name>A0A078KX97_9GAMM</name>
<keyword evidence="3" id="KW-1185">Reference proteome</keyword>
<evidence type="ECO:0000313" key="2">
    <source>
        <dbReference type="EMBL" id="CDZ76318.1"/>
    </source>
</evidence>